<evidence type="ECO:0000313" key="2">
    <source>
        <dbReference type="Proteomes" id="UP000186108"/>
    </source>
</evidence>
<dbReference type="AlphaFoldDB" id="A0A1B1KIV3"/>
<dbReference type="EMBL" id="CP009112">
    <property type="protein sequence ID" value="ANS32549.1"/>
    <property type="molecule type" value="Genomic_DNA"/>
</dbReference>
<gene>
    <name evidence="1" type="ORF">R1CP_39830</name>
</gene>
<accession>A0A1B1KIV3</accession>
<geneLocation type="plasmid" evidence="2">
    <name>pr1cp1</name>
</geneLocation>
<dbReference type="Proteomes" id="UP000186108">
    <property type="component" value="Plasmid pR1CP1"/>
</dbReference>
<sequence length="84" mass="8757">MIVIQGDADATGAMSVALPFSGIAHRFTRAIREWGTCSGPPLPNSPPGLIGYVFIVSDVINDIAALFEAIASQCTTTVTGRYAS</sequence>
<keyword evidence="1" id="KW-0614">Plasmid</keyword>
<reference evidence="1 2" key="1">
    <citation type="submission" date="2014-07" db="EMBL/GenBank/DDBJ databases">
        <authorList>
            <person name="Zhang J.E."/>
            <person name="Yang H."/>
            <person name="Guo J."/>
            <person name="Deng Z."/>
            <person name="Luo H."/>
            <person name="Luo M."/>
            <person name="Zhao B."/>
        </authorList>
    </citation>
    <scope>NUCLEOTIDE SEQUENCE [LARGE SCALE GENOMIC DNA]</scope>
    <source>
        <strain evidence="1 2">1CP</strain>
        <plasmid evidence="2">Plasmid pr1cp1</plasmid>
    </source>
</reference>
<name>A0A1B1KIV3_RHOOP</name>
<protein>
    <submittedName>
        <fullName evidence="1">Uncharacterized protein</fullName>
    </submittedName>
</protein>
<organism evidence="1 2">
    <name type="scientific">Rhodococcus opacus</name>
    <name type="common">Nocardia opaca</name>
    <dbReference type="NCBI Taxonomy" id="37919"/>
    <lineage>
        <taxon>Bacteria</taxon>
        <taxon>Bacillati</taxon>
        <taxon>Actinomycetota</taxon>
        <taxon>Actinomycetes</taxon>
        <taxon>Mycobacteriales</taxon>
        <taxon>Nocardiaceae</taxon>
        <taxon>Rhodococcus</taxon>
    </lineage>
</organism>
<evidence type="ECO:0000313" key="1">
    <source>
        <dbReference type="EMBL" id="ANS32549.1"/>
    </source>
</evidence>
<proteinExistence type="predicted"/>